<feature type="region of interest" description="Disordered" evidence="1">
    <location>
        <begin position="88"/>
        <end position="108"/>
    </location>
</feature>
<evidence type="ECO:0000256" key="1">
    <source>
        <dbReference type="SAM" id="MobiDB-lite"/>
    </source>
</evidence>
<gene>
    <name evidence="2" type="ORF">SAMN05192549_10726</name>
</gene>
<accession>A0A1M7QH68</accession>
<dbReference type="Proteomes" id="UP000184339">
    <property type="component" value="Unassembled WGS sequence"/>
</dbReference>
<proteinExistence type="predicted"/>
<organism evidence="2 3">
    <name type="scientific">Duganella sacchari</name>
    <dbReference type="NCBI Taxonomy" id="551987"/>
    <lineage>
        <taxon>Bacteria</taxon>
        <taxon>Pseudomonadati</taxon>
        <taxon>Pseudomonadota</taxon>
        <taxon>Betaproteobacteria</taxon>
        <taxon>Burkholderiales</taxon>
        <taxon>Oxalobacteraceae</taxon>
        <taxon>Telluria group</taxon>
        <taxon>Duganella</taxon>
    </lineage>
</organism>
<evidence type="ECO:0000313" key="2">
    <source>
        <dbReference type="EMBL" id="SHN30060.1"/>
    </source>
</evidence>
<reference evidence="3" key="1">
    <citation type="submission" date="2016-11" db="EMBL/GenBank/DDBJ databases">
        <authorList>
            <person name="Varghese N."/>
            <person name="Submissions S."/>
        </authorList>
    </citation>
    <scope>NUCLEOTIDE SEQUENCE [LARGE SCALE GENOMIC DNA]</scope>
    <source>
        <strain evidence="3">Sac-22</strain>
    </source>
</reference>
<dbReference type="AlphaFoldDB" id="A0A1M7QH68"/>
<dbReference type="EMBL" id="FRCX01000007">
    <property type="protein sequence ID" value="SHN30060.1"/>
    <property type="molecule type" value="Genomic_DNA"/>
</dbReference>
<keyword evidence="3" id="KW-1185">Reference proteome</keyword>
<sequence length="108" mass="11884">MPVKPEQNLKERAIAGALAADKQARKDAWTQRDRRYVNDESALAAAIGKAYRGGTLKTVEMVAADGSRITKWVMPGGQEVCYYSESNNFSGGRDPFRDTGRLSVRSCN</sequence>
<evidence type="ECO:0000313" key="3">
    <source>
        <dbReference type="Proteomes" id="UP000184339"/>
    </source>
</evidence>
<protein>
    <submittedName>
        <fullName evidence="2">Uncharacterized protein</fullName>
    </submittedName>
</protein>
<name>A0A1M7QH68_9BURK</name>